<sequence length="208" mass="23769">MDKTSRFINNFQLWFRGTSWKYSPVTSNNSISKSEFTRAFTKSPKKLCISIILINLFIISIALIVLKTSFRFMERMIDGDGTCILPPWKPITQDQYPIEVIPGRTIAKIIHDPSNGEQEIDVECDSAYQYHFPSMSSGKKFESWDQKKNGLLKFAEDGERHKRLATITLMDTHNADLNLIGLDKSMVNLLTKLLIGKGNQPPLLDENR</sequence>
<dbReference type="Proteomes" id="UP000789570">
    <property type="component" value="Unassembled WGS sequence"/>
</dbReference>
<keyword evidence="3" id="KW-1185">Reference proteome</keyword>
<reference evidence="2" key="1">
    <citation type="submission" date="2021-06" db="EMBL/GenBank/DDBJ databases">
        <authorList>
            <person name="Kallberg Y."/>
            <person name="Tangrot J."/>
            <person name="Rosling A."/>
        </authorList>
    </citation>
    <scope>NUCLEOTIDE SEQUENCE</scope>
    <source>
        <strain evidence="2">UK204</strain>
    </source>
</reference>
<keyword evidence="1" id="KW-0472">Membrane</keyword>
<organism evidence="2 3">
    <name type="scientific">Funneliformis caledonium</name>
    <dbReference type="NCBI Taxonomy" id="1117310"/>
    <lineage>
        <taxon>Eukaryota</taxon>
        <taxon>Fungi</taxon>
        <taxon>Fungi incertae sedis</taxon>
        <taxon>Mucoromycota</taxon>
        <taxon>Glomeromycotina</taxon>
        <taxon>Glomeromycetes</taxon>
        <taxon>Glomerales</taxon>
        <taxon>Glomeraceae</taxon>
        <taxon>Funneliformis</taxon>
    </lineage>
</organism>
<evidence type="ECO:0000313" key="3">
    <source>
        <dbReference type="Proteomes" id="UP000789570"/>
    </source>
</evidence>
<accession>A0A9N9FJK0</accession>
<dbReference type="EMBL" id="CAJVPQ010001251">
    <property type="protein sequence ID" value="CAG8541207.1"/>
    <property type="molecule type" value="Genomic_DNA"/>
</dbReference>
<dbReference type="AlphaFoldDB" id="A0A9N9FJK0"/>
<gene>
    <name evidence="2" type="ORF">FCALED_LOCUS5649</name>
</gene>
<name>A0A9N9FJK0_9GLOM</name>
<keyword evidence="1" id="KW-0812">Transmembrane</keyword>
<comment type="caution">
    <text evidence="2">The sequence shown here is derived from an EMBL/GenBank/DDBJ whole genome shotgun (WGS) entry which is preliminary data.</text>
</comment>
<feature type="transmembrane region" description="Helical" evidence="1">
    <location>
        <begin position="47"/>
        <end position="66"/>
    </location>
</feature>
<proteinExistence type="predicted"/>
<evidence type="ECO:0000256" key="1">
    <source>
        <dbReference type="SAM" id="Phobius"/>
    </source>
</evidence>
<evidence type="ECO:0000313" key="2">
    <source>
        <dbReference type="EMBL" id="CAG8541207.1"/>
    </source>
</evidence>
<keyword evidence="1" id="KW-1133">Transmembrane helix</keyword>
<protein>
    <submittedName>
        <fullName evidence="2">12334_t:CDS:1</fullName>
    </submittedName>
</protein>